<dbReference type="PANTHER" id="PTHR30041">
    <property type="entry name" value="ARSENATE REDUCTASE"/>
    <property type="match status" value="1"/>
</dbReference>
<proteinExistence type="inferred from homology"/>
<protein>
    <submittedName>
        <fullName evidence="3">ArsC family transcriptional regulator</fullName>
    </submittedName>
</protein>
<dbReference type="InterPro" id="IPR036249">
    <property type="entry name" value="Thioredoxin-like_sf"/>
</dbReference>
<evidence type="ECO:0000313" key="4">
    <source>
        <dbReference type="Proteomes" id="UP000005289"/>
    </source>
</evidence>
<dbReference type="InterPro" id="IPR006660">
    <property type="entry name" value="Arsenate_reductase-like"/>
</dbReference>
<dbReference type="OrthoDB" id="9803749at2"/>
<dbReference type="InterPro" id="IPR006504">
    <property type="entry name" value="Tscrpt_reg_Spx/MgsR"/>
</dbReference>
<dbReference type="STRING" id="713585.THITH_07260"/>
<name>W0DI52_9GAMM</name>
<dbReference type="AlphaFoldDB" id="W0DI52"/>
<comment type="similarity">
    <text evidence="1 2">Belongs to the ArsC family.</text>
</comment>
<dbReference type="NCBIfam" id="TIGR01617">
    <property type="entry name" value="arsC_related"/>
    <property type="match status" value="1"/>
</dbReference>
<dbReference type="EMBL" id="CP007029">
    <property type="protein sequence ID" value="AHE98091.1"/>
    <property type="molecule type" value="Genomic_DNA"/>
</dbReference>
<gene>
    <name evidence="3" type="ORF">THITH_07260</name>
</gene>
<dbReference type="PROSITE" id="PS51353">
    <property type="entry name" value="ARSC"/>
    <property type="match status" value="1"/>
</dbReference>
<dbReference type="Pfam" id="PF03960">
    <property type="entry name" value="ArsC"/>
    <property type="match status" value="1"/>
</dbReference>
<sequence length="120" mass="13411">MTAAEPLLYGISNCDTVRRARRELREAGVACRFHDFRKDGLDPDTLDRWLDAVGWEALLNRRGATWRRLPADTRATVDANGARALMLVEPTLIKRPVIEHSGQVSVGWNETTATALGARR</sequence>
<dbReference type="PANTHER" id="PTHR30041:SF8">
    <property type="entry name" value="PROTEIN YFFB"/>
    <property type="match status" value="1"/>
</dbReference>
<reference evidence="3 4" key="1">
    <citation type="submission" date="2013-12" db="EMBL/GenBank/DDBJ databases">
        <authorList>
            <consortium name="DOE Joint Genome Institute"/>
            <person name="Muyzer G."/>
            <person name="Huntemann M."/>
            <person name="Han J."/>
            <person name="Chen A."/>
            <person name="Kyrpides N."/>
            <person name="Mavromatis K."/>
            <person name="Markowitz V."/>
            <person name="Palaniappan K."/>
            <person name="Ivanova N."/>
            <person name="Schaumberg A."/>
            <person name="Pati A."/>
            <person name="Liolios K."/>
            <person name="Nordberg H.P."/>
            <person name="Cantor M.N."/>
            <person name="Hua S.X."/>
            <person name="Woyke T."/>
        </authorList>
    </citation>
    <scope>NUCLEOTIDE SEQUENCE [LARGE SCALE GENOMIC DNA]</scope>
    <source>
        <strain evidence="3 4">ARh 1</strain>
    </source>
</reference>
<evidence type="ECO:0000313" key="3">
    <source>
        <dbReference type="EMBL" id="AHE98091.1"/>
    </source>
</evidence>
<evidence type="ECO:0000256" key="2">
    <source>
        <dbReference type="PROSITE-ProRule" id="PRU01282"/>
    </source>
</evidence>
<dbReference type="Proteomes" id="UP000005289">
    <property type="component" value="Chromosome"/>
</dbReference>
<evidence type="ECO:0000256" key="1">
    <source>
        <dbReference type="ARBA" id="ARBA00007198"/>
    </source>
</evidence>
<dbReference type="Gene3D" id="3.40.30.10">
    <property type="entry name" value="Glutaredoxin"/>
    <property type="match status" value="1"/>
</dbReference>
<dbReference type="HOGENOM" id="CLU_116644_2_1_6"/>
<dbReference type="RefSeq" id="WP_006747793.1">
    <property type="nucleotide sequence ID" value="NZ_CP007029.1"/>
</dbReference>
<dbReference type="KEGG" id="tti:THITH_07260"/>
<keyword evidence="4" id="KW-1185">Reference proteome</keyword>
<organism evidence="3 4">
    <name type="scientific">Thioalkalivibrio paradoxus ARh 1</name>
    <dbReference type="NCBI Taxonomy" id="713585"/>
    <lineage>
        <taxon>Bacteria</taxon>
        <taxon>Pseudomonadati</taxon>
        <taxon>Pseudomonadota</taxon>
        <taxon>Gammaproteobacteria</taxon>
        <taxon>Chromatiales</taxon>
        <taxon>Ectothiorhodospiraceae</taxon>
        <taxon>Thioalkalivibrio</taxon>
    </lineage>
</organism>
<dbReference type="SUPFAM" id="SSF52833">
    <property type="entry name" value="Thioredoxin-like"/>
    <property type="match status" value="1"/>
</dbReference>
<accession>W0DI52</accession>